<dbReference type="AlphaFoldDB" id="A0A699YIT1"/>
<keyword evidence="2" id="KW-1185">Reference proteome</keyword>
<sequence length="303" mass="32629">MTADGSAAVQVMKGPQQQPLFKPQAGGLIRISILRSTSALWRCPLEVREYEPSGAMPPRKRPCFVMPTLRCSPNGSGNAWFSISVFHCNEGSRLRAKVLRSTSENQVLSCHGNSGAYASSALRSLLQPPYLPELPPRMTCFVYATKFPNLCGPKIAGDTSEAPTFVEKHMFSSRCPAPKTPDTVFLAWPPTAGPNHLALRRHRRRQCPADGHGRAAGSPAANISRDAKGGLVNGGGNVLVQGIVASSWCALAMLQTCALTRCSLPCSRNRERGLRLFFHIGSHTASLVRLAADALQADALDQV</sequence>
<evidence type="ECO:0000313" key="2">
    <source>
        <dbReference type="Proteomes" id="UP000485058"/>
    </source>
</evidence>
<gene>
    <name evidence="1" type="ORF">HaLaN_04515</name>
</gene>
<dbReference type="EMBL" id="BLLF01000230">
    <property type="protein sequence ID" value="GFH09391.1"/>
    <property type="molecule type" value="Genomic_DNA"/>
</dbReference>
<accession>A0A699YIT1</accession>
<dbReference type="Proteomes" id="UP000485058">
    <property type="component" value="Unassembled WGS sequence"/>
</dbReference>
<protein>
    <submittedName>
        <fullName evidence="1">Uncharacterized protein</fullName>
    </submittedName>
</protein>
<name>A0A699YIT1_HAELA</name>
<comment type="caution">
    <text evidence="1">The sequence shown here is derived from an EMBL/GenBank/DDBJ whole genome shotgun (WGS) entry which is preliminary data.</text>
</comment>
<evidence type="ECO:0000313" key="1">
    <source>
        <dbReference type="EMBL" id="GFH09391.1"/>
    </source>
</evidence>
<organism evidence="1 2">
    <name type="scientific">Haematococcus lacustris</name>
    <name type="common">Green alga</name>
    <name type="synonym">Haematococcus pluvialis</name>
    <dbReference type="NCBI Taxonomy" id="44745"/>
    <lineage>
        <taxon>Eukaryota</taxon>
        <taxon>Viridiplantae</taxon>
        <taxon>Chlorophyta</taxon>
        <taxon>core chlorophytes</taxon>
        <taxon>Chlorophyceae</taxon>
        <taxon>CS clade</taxon>
        <taxon>Chlamydomonadales</taxon>
        <taxon>Haematococcaceae</taxon>
        <taxon>Haematococcus</taxon>
    </lineage>
</organism>
<proteinExistence type="predicted"/>
<reference evidence="1 2" key="1">
    <citation type="submission" date="2020-02" db="EMBL/GenBank/DDBJ databases">
        <title>Draft genome sequence of Haematococcus lacustris strain NIES-144.</title>
        <authorList>
            <person name="Morimoto D."/>
            <person name="Nakagawa S."/>
            <person name="Yoshida T."/>
            <person name="Sawayama S."/>
        </authorList>
    </citation>
    <scope>NUCLEOTIDE SEQUENCE [LARGE SCALE GENOMIC DNA]</scope>
    <source>
        <strain evidence="1 2">NIES-144</strain>
    </source>
</reference>